<proteinExistence type="predicted"/>
<comment type="caution">
    <text evidence="1">The sequence shown here is derived from an EMBL/GenBank/DDBJ whole genome shotgun (WGS) entry which is preliminary data.</text>
</comment>
<organism evidence="1 2">
    <name type="scientific">Carnobacterium divergens</name>
    <name type="common">Lactobacillus divergens</name>
    <dbReference type="NCBI Taxonomy" id="2748"/>
    <lineage>
        <taxon>Bacteria</taxon>
        <taxon>Bacillati</taxon>
        <taxon>Bacillota</taxon>
        <taxon>Bacilli</taxon>
        <taxon>Lactobacillales</taxon>
        <taxon>Carnobacteriaceae</taxon>
        <taxon>Carnobacterium</taxon>
    </lineage>
</organism>
<accession>A0A7Z8CY32</accession>
<gene>
    <name evidence="1" type="ORF">CKN69_11655</name>
</gene>
<evidence type="ECO:0000313" key="2">
    <source>
        <dbReference type="Proteomes" id="UP000297938"/>
    </source>
</evidence>
<dbReference type="RefSeq" id="WP_135026501.1">
    <property type="nucleotide sequence ID" value="NZ_NROV01000016.1"/>
</dbReference>
<reference evidence="1 2" key="1">
    <citation type="journal article" date="2018" name="Int. J. Food Microbiol.">
        <title>Growth of Carnobacterium spp. isolated from chilled vacuum-packaged meat under relevant acidic conditions.</title>
        <authorList>
            <person name="Zhang P."/>
            <person name="Badoni M."/>
            <person name="Ganzle M."/>
            <person name="Yang X."/>
        </authorList>
    </citation>
    <scope>NUCLEOTIDE SEQUENCE [LARGE SCALE GENOMIC DNA]</scope>
    <source>
        <strain evidence="1 2">B2</strain>
    </source>
</reference>
<dbReference type="Pfam" id="PF04630">
    <property type="entry name" value="Phage_TTP_1"/>
    <property type="match status" value="1"/>
</dbReference>
<name>A0A7Z8CY32_CARDV</name>
<dbReference type="Proteomes" id="UP000297938">
    <property type="component" value="Unassembled WGS sequence"/>
</dbReference>
<dbReference type="InterPro" id="IPR006724">
    <property type="entry name" value="Phage_TTP"/>
</dbReference>
<dbReference type="InterPro" id="IPR006490">
    <property type="entry name" value="Maj_tail_phi13"/>
</dbReference>
<evidence type="ECO:0000313" key="1">
    <source>
        <dbReference type="EMBL" id="TFJ23557.1"/>
    </source>
</evidence>
<dbReference type="NCBIfam" id="TIGR01603">
    <property type="entry name" value="maj_tail_phi13"/>
    <property type="match status" value="1"/>
</dbReference>
<dbReference type="AlphaFoldDB" id="A0A7Z8CY32"/>
<dbReference type="EMBL" id="NRPP01000018">
    <property type="protein sequence ID" value="TFJ23557.1"/>
    <property type="molecule type" value="Genomic_DNA"/>
</dbReference>
<sequence length="188" mass="20231">MATLGFKKIIIGILDDEEKVTKVYEMDAKEGGAIEAKITGLAPETTKLPASNVNFYVSSSGTGDTKLSLGIADLQDDALAAIVGAQVEKGIMKIDDKTKAPYVAVILETEGLNNEPIYIALTKGKFSRDGDELKTGDSKGKEVNTDSLEGEFISRGFDGLVYAKGRQKAAEFDYKEFEALIFNGYTPS</sequence>
<evidence type="ECO:0008006" key="3">
    <source>
        <dbReference type="Google" id="ProtNLM"/>
    </source>
</evidence>
<protein>
    <recommendedName>
        <fullName evidence="3">Phage tail protein</fullName>
    </recommendedName>
</protein>